<dbReference type="InterPro" id="IPR051547">
    <property type="entry name" value="TDP2-like"/>
</dbReference>
<keyword evidence="3" id="KW-0540">Nuclease</keyword>
<evidence type="ECO:0000256" key="5">
    <source>
        <dbReference type="ARBA" id="ARBA00022763"/>
    </source>
</evidence>
<evidence type="ECO:0000256" key="1">
    <source>
        <dbReference type="ARBA" id="ARBA00001936"/>
    </source>
</evidence>
<evidence type="ECO:0000256" key="7">
    <source>
        <dbReference type="ARBA" id="ARBA00022842"/>
    </source>
</evidence>
<organism evidence="11 12">
    <name type="scientific">Constantimarinum furrinae</name>
    <dbReference type="NCBI Taxonomy" id="2562285"/>
    <lineage>
        <taxon>Bacteria</taxon>
        <taxon>Pseudomonadati</taxon>
        <taxon>Bacteroidota</taxon>
        <taxon>Flavobacteriia</taxon>
        <taxon>Flavobacteriales</taxon>
        <taxon>Flavobacteriaceae</taxon>
        <taxon>Altibacter/Constantimarinum group</taxon>
        <taxon>Constantimarinum</taxon>
    </lineage>
</organism>
<evidence type="ECO:0000313" key="12">
    <source>
        <dbReference type="Proteomes" id="UP000515514"/>
    </source>
</evidence>
<evidence type="ECO:0000313" key="11">
    <source>
        <dbReference type="EMBL" id="QNJ98401.1"/>
    </source>
</evidence>
<dbReference type="SUPFAM" id="SSF56219">
    <property type="entry name" value="DNase I-like"/>
    <property type="match status" value="1"/>
</dbReference>
<keyword evidence="4" id="KW-0479">Metal-binding</keyword>
<feature type="domain" description="Endonuclease/exonuclease/phosphatase" evidence="10">
    <location>
        <begin position="104"/>
        <end position="331"/>
    </location>
</feature>
<dbReference type="KEGG" id="alti:ALE3EI_1853"/>
<dbReference type="GO" id="GO:0046872">
    <property type="term" value="F:metal ion binding"/>
    <property type="evidence" value="ECO:0007669"/>
    <property type="project" value="UniProtKB-KW"/>
</dbReference>
<dbReference type="InterPro" id="IPR005135">
    <property type="entry name" value="Endo/exonuclease/phosphatase"/>
</dbReference>
<dbReference type="RefSeq" id="WP_186988043.1">
    <property type="nucleotide sequence ID" value="NZ_CP052909.1"/>
</dbReference>
<evidence type="ECO:0000256" key="9">
    <source>
        <dbReference type="SAM" id="Phobius"/>
    </source>
</evidence>
<feature type="transmembrane region" description="Helical" evidence="9">
    <location>
        <begin position="68"/>
        <end position="86"/>
    </location>
</feature>
<evidence type="ECO:0000256" key="3">
    <source>
        <dbReference type="ARBA" id="ARBA00022722"/>
    </source>
</evidence>
<dbReference type="EMBL" id="CP052909">
    <property type="protein sequence ID" value="QNJ98401.1"/>
    <property type="molecule type" value="Genomic_DNA"/>
</dbReference>
<keyword evidence="9" id="KW-1133">Transmembrane helix</keyword>
<feature type="transmembrane region" description="Helical" evidence="9">
    <location>
        <begin position="38"/>
        <end position="61"/>
    </location>
</feature>
<dbReference type="CDD" id="cd09084">
    <property type="entry name" value="EEP-2"/>
    <property type="match status" value="1"/>
</dbReference>
<protein>
    <submittedName>
        <fullName evidence="11">Endonuclease</fullName>
    </submittedName>
</protein>
<dbReference type="Gene3D" id="3.60.10.10">
    <property type="entry name" value="Endonuclease/exonuclease/phosphatase"/>
    <property type="match status" value="1"/>
</dbReference>
<dbReference type="PANTHER" id="PTHR15822:SF4">
    <property type="entry name" value="TYROSYL-DNA PHOSPHODIESTERASE 2"/>
    <property type="match status" value="1"/>
</dbReference>
<comment type="cofactor">
    <cofactor evidence="1">
        <name>Mn(2+)</name>
        <dbReference type="ChEBI" id="CHEBI:29035"/>
    </cofactor>
</comment>
<proteinExistence type="predicted"/>
<dbReference type="Pfam" id="PF03372">
    <property type="entry name" value="Exo_endo_phos"/>
    <property type="match status" value="1"/>
</dbReference>
<dbReference type="Proteomes" id="UP000515514">
    <property type="component" value="Chromosome"/>
</dbReference>
<dbReference type="AlphaFoldDB" id="A0A7G8PVN5"/>
<keyword evidence="12" id="KW-1185">Reference proteome</keyword>
<evidence type="ECO:0000256" key="2">
    <source>
        <dbReference type="ARBA" id="ARBA00001946"/>
    </source>
</evidence>
<evidence type="ECO:0000259" key="10">
    <source>
        <dbReference type="Pfam" id="PF03372"/>
    </source>
</evidence>
<keyword evidence="5" id="KW-0227">DNA damage</keyword>
<gene>
    <name evidence="11" type="ORF">ALE3EI_1853</name>
</gene>
<dbReference type="PANTHER" id="PTHR15822">
    <property type="entry name" value="TRAF AND TNF RECEPTOR-ASSOCIATED PROTEIN"/>
    <property type="match status" value="1"/>
</dbReference>
<comment type="cofactor">
    <cofactor evidence="2">
        <name>Mg(2+)</name>
        <dbReference type="ChEBI" id="CHEBI:18420"/>
    </cofactor>
</comment>
<dbReference type="InterPro" id="IPR036691">
    <property type="entry name" value="Endo/exonu/phosph_ase_sf"/>
</dbReference>
<accession>A0A7G8PVN5</accession>
<reference evidence="11 12" key="1">
    <citation type="submission" date="2020-04" db="EMBL/GenBank/DDBJ databases">
        <title>Genome sequence of Altibacter aquimarinus strain ALE3EI.</title>
        <authorList>
            <person name="Oh H.-M."/>
            <person name="Jang D."/>
        </authorList>
    </citation>
    <scope>NUCLEOTIDE SEQUENCE [LARGE SCALE GENOMIC DNA]</scope>
    <source>
        <strain evidence="11 12">ALE3EI</strain>
    </source>
</reference>
<dbReference type="GO" id="GO:0004519">
    <property type="term" value="F:endonuclease activity"/>
    <property type="evidence" value="ECO:0007669"/>
    <property type="project" value="UniProtKB-KW"/>
</dbReference>
<evidence type="ECO:0000256" key="4">
    <source>
        <dbReference type="ARBA" id="ARBA00022723"/>
    </source>
</evidence>
<evidence type="ECO:0000256" key="8">
    <source>
        <dbReference type="ARBA" id="ARBA00023204"/>
    </source>
</evidence>
<keyword evidence="6" id="KW-0378">Hydrolase</keyword>
<evidence type="ECO:0000256" key="6">
    <source>
        <dbReference type="ARBA" id="ARBA00022801"/>
    </source>
</evidence>
<keyword evidence="9" id="KW-0812">Transmembrane</keyword>
<keyword evidence="11" id="KW-0255">Endonuclease</keyword>
<dbReference type="GO" id="GO:0006281">
    <property type="term" value="P:DNA repair"/>
    <property type="evidence" value="ECO:0007669"/>
    <property type="project" value="UniProtKB-KW"/>
</dbReference>
<dbReference type="GO" id="GO:0016787">
    <property type="term" value="F:hydrolase activity"/>
    <property type="evidence" value="ECO:0007669"/>
    <property type="project" value="UniProtKB-KW"/>
</dbReference>
<sequence length="343" mass="39751">MKQLGAFSKIVFWTNVFFALLLLISFVLPYLPPSTFPTLAILSLGVSPLILINIIFAVFWVFKLKKQFLLSTIVLVIAFFHFNPFLEISSEGDTSQYNELLSVMSYNVRLFNAYEAKPDRNAEEVLSEILTTKKPDVLSIQEYYRESQLGFHDYPYQYIHYKDGNNKLGHAILSKYPIVNQGAFDFKDSYNNALYADIVKGSDTIRVYNLHLQSLGILPRLDYLQDGNKDRLRKRMANAFKKQEYQTKIILTHKESSPYPVIINGDFNNTPFSYIYRRLQDGMKDGFLERGSGLGTTFTFDSYPMRIDYILTESDFDIVRFETVDNSFSDHYPVYAILGWNKK</sequence>
<keyword evidence="7" id="KW-0460">Magnesium</keyword>
<feature type="transmembrane region" description="Helical" evidence="9">
    <location>
        <begin position="12"/>
        <end position="32"/>
    </location>
</feature>
<keyword evidence="8" id="KW-0234">DNA repair</keyword>
<keyword evidence="9" id="KW-0472">Membrane</keyword>
<name>A0A7G8PVN5_9FLAO</name>